<dbReference type="AlphaFoldDB" id="F0VZZ0"/>
<dbReference type="GO" id="GO:0004222">
    <property type="term" value="F:metalloendopeptidase activity"/>
    <property type="evidence" value="ECO:0007669"/>
    <property type="project" value="InterPro"/>
</dbReference>
<evidence type="ECO:0000256" key="5">
    <source>
        <dbReference type="ARBA" id="ARBA00022801"/>
    </source>
</evidence>
<feature type="domain" description="Peptidase M3A/M3B catalytic" evidence="11">
    <location>
        <begin position="274"/>
        <end position="711"/>
    </location>
</feature>
<keyword evidence="5 10" id="KW-0378">Hydrolase</keyword>
<comment type="similarity">
    <text evidence="2 10">Belongs to the peptidase M3 family.</text>
</comment>
<dbReference type="HOGENOM" id="CLU_001805_0_2_1"/>
<evidence type="ECO:0000256" key="7">
    <source>
        <dbReference type="ARBA" id="ARBA00022946"/>
    </source>
</evidence>
<accession>F0VZZ0</accession>
<keyword evidence="6 10" id="KW-0862">Zinc</keyword>
<dbReference type="PANTHER" id="PTHR11804:SF79">
    <property type="entry name" value="MITOCHONDRIAL INTERMEDIATE PEPTIDASE"/>
    <property type="match status" value="1"/>
</dbReference>
<proteinExistence type="inferred from homology"/>
<dbReference type="GO" id="GO:0046872">
    <property type="term" value="F:metal ion binding"/>
    <property type="evidence" value="ECO:0007669"/>
    <property type="project" value="UniProtKB-UniRule"/>
</dbReference>
<comment type="subcellular location">
    <subcellularLocation>
        <location evidence="1">Mitochondrion</location>
    </subcellularLocation>
</comment>
<keyword evidence="7" id="KW-0809">Transit peptide</keyword>
<dbReference type="InterPro" id="IPR024080">
    <property type="entry name" value="Neurolysin/TOP_N"/>
</dbReference>
<dbReference type="Pfam" id="PF01432">
    <property type="entry name" value="Peptidase_M3"/>
    <property type="match status" value="1"/>
</dbReference>
<evidence type="ECO:0000259" key="11">
    <source>
        <dbReference type="Pfam" id="PF01432"/>
    </source>
</evidence>
<dbReference type="GO" id="GO:0006518">
    <property type="term" value="P:peptide metabolic process"/>
    <property type="evidence" value="ECO:0007669"/>
    <property type="project" value="TreeGrafter"/>
</dbReference>
<evidence type="ECO:0000256" key="3">
    <source>
        <dbReference type="ARBA" id="ARBA00022670"/>
    </source>
</evidence>
<keyword evidence="3 10" id="KW-0645">Protease</keyword>
<reference evidence="12" key="2">
    <citation type="submission" date="2011-02" db="EMBL/GenBank/DDBJ databases">
        <authorList>
            <person name="MacLean D."/>
        </authorList>
    </citation>
    <scope>NUCLEOTIDE SEQUENCE</scope>
</reference>
<dbReference type="Gene3D" id="1.10.1370.10">
    <property type="entry name" value="Neurolysin, domain 3"/>
    <property type="match status" value="1"/>
</dbReference>
<name>F0VZZ0_9STRA</name>
<dbReference type="InterPro" id="IPR045090">
    <property type="entry name" value="Pept_M3A_M3B"/>
</dbReference>
<dbReference type="InterPro" id="IPR001567">
    <property type="entry name" value="Pept_M3A_M3B_dom"/>
</dbReference>
<evidence type="ECO:0000313" key="12">
    <source>
        <dbReference type="EMBL" id="CCA14361.1"/>
    </source>
</evidence>
<evidence type="ECO:0000256" key="9">
    <source>
        <dbReference type="ARBA" id="ARBA00023128"/>
    </source>
</evidence>
<evidence type="ECO:0000256" key="2">
    <source>
        <dbReference type="ARBA" id="ARBA00006040"/>
    </source>
</evidence>
<organism evidence="12">
    <name type="scientific">Albugo laibachii Nc14</name>
    <dbReference type="NCBI Taxonomy" id="890382"/>
    <lineage>
        <taxon>Eukaryota</taxon>
        <taxon>Sar</taxon>
        <taxon>Stramenopiles</taxon>
        <taxon>Oomycota</taxon>
        <taxon>Peronosporomycetes</taxon>
        <taxon>Albuginales</taxon>
        <taxon>Albuginaceae</taxon>
        <taxon>Albugo</taxon>
    </lineage>
</organism>
<keyword evidence="4 10" id="KW-0479">Metal-binding</keyword>
<comment type="cofactor">
    <cofactor evidence="10">
        <name>Zn(2+)</name>
        <dbReference type="ChEBI" id="CHEBI:29105"/>
    </cofactor>
    <text evidence="10">Binds 1 zinc ion.</text>
</comment>
<protein>
    <submittedName>
        <fullName evidence="12">Mitochondrial intermediate peptidase putative</fullName>
    </submittedName>
</protein>
<evidence type="ECO:0000256" key="8">
    <source>
        <dbReference type="ARBA" id="ARBA00023049"/>
    </source>
</evidence>
<evidence type="ECO:0000256" key="1">
    <source>
        <dbReference type="ARBA" id="ARBA00004173"/>
    </source>
</evidence>
<reference evidence="12" key="1">
    <citation type="journal article" date="2011" name="PLoS Biol.">
        <title>Gene gain and loss during evolution of obligate parasitism in the white rust pathogen of Arabidopsis thaliana.</title>
        <authorList>
            <person name="Kemen E."/>
            <person name="Gardiner A."/>
            <person name="Schultz-Larsen T."/>
            <person name="Kemen A.C."/>
            <person name="Balmuth A.L."/>
            <person name="Robert-Seilaniantz A."/>
            <person name="Bailey K."/>
            <person name="Holub E."/>
            <person name="Studholme D.J."/>
            <person name="Maclean D."/>
            <person name="Jones J.D."/>
        </authorList>
    </citation>
    <scope>NUCLEOTIDE SEQUENCE</scope>
</reference>
<evidence type="ECO:0000256" key="6">
    <source>
        <dbReference type="ARBA" id="ARBA00022833"/>
    </source>
</evidence>
<evidence type="ECO:0000256" key="4">
    <source>
        <dbReference type="ARBA" id="ARBA00022723"/>
    </source>
</evidence>
<evidence type="ECO:0000256" key="10">
    <source>
        <dbReference type="RuleBase" id="RU003435"/>
    </source>
</evidence>
<dbReference type="EMBL" id="FR824048">
    <property type="protein sequence ID" value="CCA14361.1"/>
    <property type="molecule type" value="Genomic_DNA"/>
</dbReference>
<dbReference type="PANTHER" id="PTHR11804">
    <property type="entry name" value="PROTEASE M3 THIMET OLIGOPEPTIDASE-RELATED"/>
    <property type="match status" value="1"/>
</dbReference>
<dbReference type="Gene3D" id="1.20.1050.40">
    <property type="entry name" value="Endopeptidase. Chain P, domain 1"/>
    <property type="match status" value="1"/>
</dbReference>
<gene>
    <name evidence="12" type="primary">AlNc14C3G468</name>
    <name evidence="12" type="ORF">ALNC14_005040</name>
</gene>
<dbReference type="InterPro" id="IPR024079">
    <property type="entry name" value="MetalloPept_cat_dom_sf"/>
</dbReference>
<dbReference type="InterPro" id="IPR033851">
    <property type="entry name" value="M3A_MIP"/>
</dbReference>
<dbReference type="CDD" id="cd06457">
    <property type="entry name" value="M3A_MIP"/>
    <property type="match status" value="1"/>
</dbReference>
<keyword evidence="8 10" id="KW-0482">Metalloprotease</keyword>
<sequence length="720" mass="82095">MLHGLCVARNASVIARIWRHRSNALCTQPNRGLGLFQISNLYSANDFPRLTARVKAQCQEYCLRVGELPLCLNTSAITTFAFLSTLIVHICRVTTDSLTILAVVAASIVHLDDISNTICCVIDAAELCRNVHPQEDFRKASSQCVTSLSTFIQELNTNVSLYKRLAQVTANASLMQSFTEEQRRMAILLQKEYERDGIHLDKAKRDQVITIRDDIMLLGMEFQRTIQSARTFIEIPERLMRPLPYHIQSQCDKSLLRPDILHVPTDDHVAEGVLKWIKDPQVRETMYLASTSCALLNDEVLSRLRKKRHELATLLGFDSYAHFALSDRMMQSPKAVEAFATDEKRLLLHAKQRHEHASTGELHLWDVPYYMGMIKAQAFQIDSRIISSYFSLDQCLKGLHLLCHNLFGFQLRSVPMDPHEGWHPDVQKLALIQPGSSRSNDRVLGYIYFDLYPRAYKYHHAAHFTIRCGKRLTGSEYQKPIVALVCNFAIPAPNAPTLLTHSEVETLFHEFGHAMHSLLSHTQFQHLSGTRAQLDFVETPAHLFEYFVWDPRFVQQFALHFSTNEPIPQKMIENLRASKNMFAAMDTQTQCLYSLLDLIVFGEQPLANSVIEVARELQNQVTVLSPVNLKEYKGSWHLRIGHLVGYGAGYYSYLYAKMFASTIWQTVFAHNPLSRDAGDLIMNKMMVHGGAKDPMVMLNELIGDDPLTDRYYLQELGIPR</sequence>
<dbReference type="GO" id="GO:0006508">
    <property type="term" value="P:proteolysis"/>
    <property type="evidence" value="ECO:0007669"/>
    <property type="project" value="UniProtKB-KW"/>
</dbReference>
<dbReference type="GO" id="GO:0005739">
    <property type="term" value="C:mitochondrion"/>
    <property type="evidence" value="ECO:0007669"/>
    <property type="project" value="UniProtKB-SubCell"/>
</dbReference>
<dbReference type="FunFam" id="3.40.390.10:FF:000019">
    <property type="entry name" value="Mitochondrial intermediate peptidase, mitochondrial"/>
    <property type="match status" value="1"/>
</dbReference>
<dbReference type="SUPFAM" id="SSF55486">
    <property type="entry name" value="Metalloproteases ('zincins'), catalytic domain"/>
    <property type="match status" value="1"/>
</dbReference>
<dbReference type="Gene3D" id="3.40.390.10">
    <property type="entry name" value="Collagenase (Catalytic Domain)"/>
    <property type="match status" value="1"/>
</dbReference>
<dbReference type="InterPro" id="IPR024077">
    <property type="entry name" value="Neurolysin/TOP_dom2"/>
</dbReference>
<keyword evidence="9" id="KW-0496">Mitochondrion</keyword>